<dbReference type="Proteomes" id="UP000076925">
    <property type="component" value="Unassembled WGS sequence"/>
</dbReference>
<name>A0A139XAF4_9CYAN</name>
<dbReference type="EMBL" id="ANNX02000020">
    <property type="protein sequence ID" value="KYC41684.1"/>
    <property type="molecule type" value="Genomic_DNA"/>
</dbReference>
<proteinExistence type="predicted"/>
<reference evidence="1 2" key="1">
    <citation type="journal article" date="2013" name="Genome Biol. Evol.">
        <title>Genomes of Stigonematalean cyanobacteria (subsection V) and the evolution of oxygenic photosynthesis from prokaryotes to plastids.</title>
        <authorList>
            <person name="Dagan T."/>
            <person name="Roettger M."/>
            <person name="Stucken K."/>
            <person name="Landan G."/>
            <person name="Koch R."/>
            <person name="Major P."/>
            <person name="Gould S.B."/>
            <person name="Goremykin V.V."/>
            <person name="Rippka R."/>
            <person name="Tandeau de Marsac N."/>
            <person name="Gugger M."/>
            <person name="Lockhart P.J."/>
            <person name="Allen J.F."/>
            <person name="Brune I."/>
            <person name="Maus I."/>
            <person name="Puhler A."/>
            <person name="Martin W.F."/>
        </authorList>
    </citation>
    <scope>NUCLEOTIDE SEQUENCE [LARGE SCALE GENOMIC DNA]</scope>
    <source>
        <strain evidence="1 2">PCC 7110</strain>
    </source>
</reference>
<gene>
    <name evidence="1" type="ORF">WA1_16725</name>
</gene>
<protein>
    <submittedName>
        <fullName evidence="1">Uncharacterized protein</fullName>
    </submittedName>
</protein>
<dbReference type="NCBIfam" id="TIGR01847">
    <property type="entry name" value="bacteriocin_sig"/>
    <property type="match status" value="1"/>
</dbReference>
<sequence length="68" mass="7738">MSKIKIVDLLSGIQTDIKTETLQFEEIPDEDLKTVTGGRGIFNPDYVITDPGEIERFLQALSEQQKRQ</sequence>
<accession>A0A139XAF4</accession>
<evidence type="ECO:0000313" key="1">
    <source>
        <dbReference type="EMBL" id="KYC41684.1"/>
    </source>
</evidence>
<dbReference type="RefSeq" id="WP_017746592.1">
    <property type="nucleotide sequence ID" value="NZ_KQ976354.1"/>
</dbReference>
<dbReference type="InterPro" id="IPR010133">
    <property type="entry name" value="Bacteriocin_signal_seq"/>
</dbReference>
<keyword evidence="2" id="KW-1185">Reference proteome</keyword>
<comment type="caution">
    <text evidence="1">The sequence shown here is derived from an EMBL/GenBank/DDBJ whole genome shotgun (WGS) entry which is preliminary data.</text>
</comment>
<organism evidence="1 2">
    <name type="scientific">Scytonema hofmannii PCC 7110</name>
    <dbReference type="NCBI Taxonomy" id="128403"/>
    <lineage>
        <taxon>Bacteria</taxon>
        <taxon>Bacillati</taxon>
        <taxon>Cyanobacteriota</taxon>
        <taxon>Cyanophyceae</taxon>
        <taxon>Nostocales</taxon>
        <taxon>Scytonemataceae</taxon>
        <taxon>Scytonema</taxon>
    </lineage>
</organism>
<dbReference type="AlphaFoldDB" id="A0A139XAF4"/>
<evidence type="ECO:0000313" key="2">
    <source>
        <dbReference type="Proteomes" id="UP000076925"/>
    </source>
</evidence>